<feature type="domain" description="FtsK" evidence="2">
    <location>
        <begin position="260"/>
        <end position="453"/>
    </location>
</feature>
<dbReference type="PROSITE" id="PS50901">
    <property type="entry name" value="FTSK"/>
    <property type="match status" value="1"/>
</dbReference>
<name>A0ABN3URZ8_9ACTN</name>
<dbReference type="InterPro" id="IPR027417">
    <property type="entry name" value="P-loop_NTPase"/>
</dbReference>
<dbReference type="RefSeq" id="WP_344455832.1">
    <property type="nucleotide sequence ID" value="NZ_BAAATZ010000030.1"/>
</dbReference>
<evidence type="ECO:0000313" key="3">
    <source>
        <dbReference type="EMBL" id="GAA2735975.1"/>
    </source>
</evidence>
<dbReference type="Proteomes" id="UP001501842">
    <property type="component" value="Unassembled WGS sequence"/>
</dbReference>
<evidence type="ECO:0000256" key="1">
    <source>
        <dbReference type="PROSITE-ProRule" id="PRU00289"/>
    </source>
</evidence>
<keyword evidence="1" id="KW-0547">Nucleotide-binding</keyword>
<dbReference type="Gene3D" id="3.40.50.300">
    <property type="entry name" value="P-loop containing nucleotide triphosphate hydrolases"/>
    <property type="match status" value="1"/>
</dbReference>
<dbReference type="SUPFAM" id="SSF52540">
    <property type="entry name" value="P-loop containing nucleoside triphosphate hydrolases"/>
    <property type="match status" value="1"/>
</dbReference>
<comment type="caution">
    <text evidence="3">The sequence shown here is derived from an EMBL/GenBank/DDBJ whole genome shotgun (WGS) entry which is preliminary data.</text>
</comment>
<dbReference type="InterPro" id="IPR002543">
    <property type="entry name" value="FtsK_dom"/>
</dbReference>
<accession>A0ABN3URZ8</accession>
<gene>
    <name evidence="3" type="ORF">GCM10010439_62090</name>
</gene>
<sequence>MKTKTAKKTPAPGLDWTLRPRTAAGMATQSVLGMTAVSAVGNVCEMHWALGVGAGLLGAAATFVTSQRVSMTGLYYRAACWLGAGGWTAWALEAGPFHREQLGVLALGGLAAGLGAPLGRAKNDEAQQPTAAAPGTDIVLRQGGEIGMRWASYIHRVTNMWVQVTSVQPWPQGGGFTLTALLPLDGTHTVATLKGAADRLATVARLPIGCGVEVALGEHRGEAVLRVSTVNRMGDMVSLPEDYSPLSINRPLPLGMYRDGSPVTVLLRELAMLVIGARGSGKTNLLDLLTLLLLRCSDTLVWHIDMNGGGMSQVWLHPWIEGDIDRPAIDWAAPNPEEAIQMVQIAMNIARARKRTGRKLKVQADSKLLPISPGLPEIVIMVDEGKSVLAPGTRGTAGQVGKKLEEILDQARNEGVNIIASGLRATSTTVSADFKVQCGLKICGRVQKESELQYLFGWDRIDLADIPSVGCFFIQADDEEAPRPFKAAFLPPSRMTAAAVMLAEGRPRLDEAAARIGGQVYAQRHERMRAAFLALDDDEDGDVLDVEEVQEAPRRLHSVPAELGTGSAGSWANPQELRQRARTAYTPTAAPERVFTAERVDRPEPAPIRPLPPLLTAAIRAFGTDTRMHSEDLAAHLSLDNKHRLAELLGALEVYPLGHAFERGGRQRRGYERKDLEAAARAITEGRQDVPDEVYAWAS</sequence>
<organism evidence="3 4">
    <name type="scientific">Actinocorallia aurantiaca</name>
    <dbReference type="NCBI Taxonomy" id="46204"/>
    <lineage>
        <taxon>Bacteria</taxon>
        <taxon>Bacillati</taxon>
        <taxon>Actinomycetota</taxon>
        <taxon>Actinomycetes</taxon>
        <taxon>Streptosporangiales</taxon>
        <taxon>Thermomonosporaceae</taxon>
        <taxon>Actinocorallia</taxon>
    </lineage>
</organism>
<keyword evidence="4" id="KW-1185">Reference proteome</keyword>
<reference evidence="3 4" key="1">
    <citation type="journal article" date="2019" name="Int. J. Syst. Evol. Microbiol.">
        <title>The Global Catalogue of Microorganisms (GCM) 10K type strain sequencing project: providing services to taxonomists for standard genome sequencing and annotation.</title>
        <authorList>
            <consortium name="The Broad Institute Genomics Platform"/>
            <consortium name="The Broad Institute Genome Sequencing Center for Infectious Disease"/>
            <person name="Wu L."/>
            <person name="Ma J."/>
        </authorList>
    </citation>
    <scope>NUCLEOTIDE SEQUENCE [LARGE SCALE GENOMIC DNA]</scope>
    <source>
        <strain evidence="3 4">JCM 8201</strain>
    </source>
</reference>
<keyword evidence="1" id="KW-0067">ATP-binding</keyword>
<protein>
    <recommendedName>
        <fullName evidence="2">FtsK domain-containing protein</fullName>
    </recommendedName>
</protein>
<evidence type="ECO:0000259" key="2">
    <source>
        <dbReference type="PROSITE" id="PS50901"/>
    </source>
</evidence>
<dbReference type="EMBL" id="BAAATZ010000030">
    <property type="protein sequence ID" value="GAA2735975.1"/>
    <property type="molecule type" value="Genomic_DNA"/>
</dbReference>
<evidence type="ECO:0000313" key="4">
    <source>
        <dbReference type="Proteomes" id="UP001501842"/>
    </source>
</evidence>
<proteinExistence type="predicted"/>
<feature type="binding site" evidence="1">
    <location>
        <begin position="276"/>
        <end position="283"/>
    </location>
    <ligand>
        <name>ATP</name>
        <dbReference type="ChEBI" id="CHEBI:30616"/>
    </ligand>
</feature>